<dbReference type="Proteomes" id="UP001519460">
    <property type="component" value="Unassembled WGS sequence"/>
</dbReference>
<protein>
    <submittedName>
        <fullName evidence="1">Uncharacterized protein</fullName>
    </submittedName>
</protein>
<gene>
    <name evidence="1" type="ORF">BaRGS_00035459</name>
</gene>
<proteinExistence type="predicted"/>
<evidence type="ECO:0000313" key="2">
    <source>
        <dbReference type="Proteomes" id="UP001519460"/>
    </source>
</evidence>
<organism evidence="1 2">
    <name type="scientific">Batillaria attramentaria</name>
    <dbReference type="NCBI Taxonomy" id="370345"/>
    <lineage>
        <taxon>Eukaryota</taxon>
        <taxon>Metazoa</taxon>
        <taxon>Spiralia</taxon>
        <taxon>Lophotrochozoa</taxon>
        <taxon>Mollusca</taxon>
        <taxon>Gastropoda</taxon>
        <taxon>Caenogastropoda</taxon>
        <taxon>Sorbeoconcha</taxon>
        <taxon>Cerithioidea</taxon>
        <taxon>Batillariidae</taxon>
        <taxon>Batillaria</taxon>
    </lineage>
</organism>
<dbReference type="EMBL" id="JACVVK020000475">
    <property type="protein sequence ID" value="KAK7471875.1"/>
    <property type="molecule type" value="Genomic_DNA"/>
</dbReference>
<keyword evidence="2" id="KW-1185">Reference proteome</keyword>
<accession>A0ABD0JDY0</accession>
<reference evidence="1 2" key="1">
    <citation type="journal article" date="2023" name="Sci. Data">
        <title>Genome assembly of the Korean intertidal mud-creeper Batillaria attramentaria.</title>
        <authorList>
            <person name="Patra A.K."/>
            <person name="Ho P.T."/>
            <person name="Jun S."/>
            <person name="Lee S.J."/>
            <person name="Kim Y."/>
            <person name="Won Y.J."/>
        </authorList>
    </citation>
    <scope>NUCLEOTIDE SEQUENCE [LARGE SCALE GENOMIC DNA]</scope>
    <source>
        <strain evidence="1">Wonlab-2016</strain>
    </source>
</reference>
<sequence length="95" mass="11020">MKIKTAHSVKRWSPFHRKRRLQQRLEEAVVRETTDSLRTLRTTMCQKTFSVKRERVIPVIGKTGNWKSTMGNIQLVENKFRVGKGMSSTLFTALA</sequence>
<comment type="caution">
    <text evidence="1">The sequence shown here is derived from an EMBL/GenBank/DDBJ whole genome shotgun (WGS) entry which is preliminary data.</text>
</comment>
<dbReference type="AlphaFoldDB" id="A0ABD0JDY0"/>
<evidence type="ECO:0000313" key="1">
    <source>
        <dbReference type="EMBL" id="KAK7471875.1"/>
    </source>
</evidence>
<name>A0ABD0JDY0_9CAEN</name>